<dbReference type="EMBL" id="CP015518">
    <property type="protein sequence ID" value="APG23924.1"/>
    <property type="molecule type" value="Genomic_DNA"/>
</dbReference>
<proteinExistence type="predicted"/>
<dbReference type="Gene3D" id="3.40.30.10">
    <property type="entry name" value="Glutaredoxin"/>
    <property type="match status" value="1"/>
</dbReference>
<dbReference type="SUPFAM" id="SSF52833">
    <property type="entry name" value="Thioredoxin-like"/>
    <property type="match status" value="1"/>
</dbReference>
<organism evidence="2 3">
    <name type="scientific">Syntrophotalea acetylenica</name>
    <name type="common">Pelobacter acetylenicus</name>
    <dbReference type="NCBI Taxonomy" id="29542"/>
    <lineage>
        <taxon>Bacteria</taxon>
        <taxon>Pseudomonadati</taxon>
        <taxon>Thermodesulfobacteriota</taxon>
        <taxon>Desulfuromonadia</taxon>
        <taxon>Desulfuromonadales</taxon>
        <taxon>Syntrophotaleaceae</taxon>
        <taxon>Syntrophotalea</taxon>
    </lineage>
</organism>
<feature type="signal peptide" evidence="1">
    <location>
        <begin position="1"/>
        <end position="25"/>
    </location>
</feature>
<evidence type="ECO:0000256" key="1">
    <source>
        <dbReference type="SAM" id="SignalP"/>
    </source>
</evidence>
<dbReference type="InterPro" id="IPR036249">
    <property type="entry name" value="Thioredoxin-like_sf"/>
</dbReference>
<accession>A0A1L3GDA1</accession>
<evidence type="ECO:0008006" key="4">
    <source>
        <dbReference type="Google" id="ProtNLM"/>
    </source>
</evidence>
<evidence type="ECO:0000313" key="3">
    <source>
        <dbReference type="Proteomes" id="UP000182264"/>
    </source>
</evidence>
<keyword evidence="1" id="KW-0732">Signal</keyword>
<name>A0A1L3GDA1_SYNAC</name>
<feature type="chain" id="PRO_5013380999" description="Conjugal transfer protein TraF" evidence="1">
    <location>
        <begin position="26"/>
        <end position="273"/>
    </location>
</feature>
<gene>
    <name evidence="2" type="ORF">A7E75_01970</name>
</gene>
<dbReference type="STRING" id="29542.A6070_10590"/>
<protein>
    <recommendedName>
        <fullName evidence="4">Conjugal transfer protein TraF</fullName>
    </recommendedName>
</protein>
<dbReference type="InterPro" id="IPR039555">
    <property type="entry name" value="TraF/TrbB"/>
</dbReference>
<dbReference type="RefSeq" id="WP_072285739.1">
    <property type="nucleotide sequence ID" value="NZ_CP015455.1"/>
</dbReference>
<dbReference type="OrthoDB" id="5426733at2"/>
<evidence type="ECO:0000313" key="2">
    <source>
        <dbReference type="EMBL" id="APG23924.1"/>
    </source>
</evidence>
<dbReference type="CDD" id="cd02947">
    <property type="entry name" value="TRX_family"/>
    <property type="match status" value="1"/>
</dbReference>
<dbReference type="KEGG" id="pace:A6070_10590"/>
<reference evidence="2 3" key="1">
    <citation type="journal article" date="2017" name="Genome Announc.">
        <title>Complete Genome Sequences of Two Acetylene-Fermenting Pelobacter acetylenicus Strains.</title>
        <authorList>
            <person name="Sutton J.M."/>
            <person name="Baesman S.M."/>
            <person name="Fierst J.L."/>
            <person name="Poret-Peterson A.T."/>
            <person name="Oremland R.S."/>
            <person name="Dunlap D.S."/>
            <person name="Akob D.M."/>
        </authorList>
    </citation>
    <scope>NUCLEOTIDE SEQUENCE [LARGE SCALE GENOMIC DNA]</scope>
    <source>
        <strain evidence="2 3">DSM 3247</strain>
    </source>
</reference>
<dbReference type="Pfam" id="PF13728">
    <property type="entry name" value="TraF"/>
    <property type="match status" value="1"/>
</dbReference>
<dbReference type="Proteomes" id="UP000182264">
    <property type="component" value="Chromosome"/>
</dbReference>
<sequence>MASHWKIAAAGIIACALLVTVSARAKVYGEKGQKGWWWYEDPPKQEQEAQDKNLPKEPVYSVDQMASMDTDQLKEYAERVLKEAVRNPTETNVREFYTVQDVIRRKALAFTNASDLVWQKYPELSVAKDDPLAAPGREAVTRQRLAEQERTLAGAREDFALLYFHSDGCPFCHEQEAILQYFMDKFRWQVKPIDIDRQPQLASRFGILTTPALMLIQREPPDYIPVAAGVASVAEITARVFRGIRLLRGEITPDNFNLYEFQQGGGFDVRAGR</sequence>
<dbReference type="AlphaFoldDB" id="A0A1L3GDA1"/>
<keyword evidence="3" id="KW-1185">Reference proteome</keyword>